<sequence length="324" mass="36105">MNEKVGIQMRISTIGYVGKQGVKSIWRNKMFSLASIATMSACIFLFGLFFSILVNFQYIIRSAEEGVAITVFFDEEATDEQIQKIGKELKARDDVSEVKYISAEQAWEDFQKDYFGDNPELAEGFKDDNPLANSDNYEVYMKTTDNNQDLIARSKSLSSTQQDLVKFAQSLDGVSKVNKSDVVANTLSSVNMLVAYISIAIIAILLGVSIFLISNTVTMGITVRKEEIAIMKYIGAKDFVVRSPFVIEGLIIGIFGAAIPLGLLYVLYDKAVSYVMERFSILKNIIDFLPVNVVYTYLLPIGLIMGIGIGFLGSFFTVRKHLRV</sequence>
<evidence type="ECO:0000256" key="11">
    <source>
        <dbReference type="SAM" id="Phobius"/>
    </source>
</evidence>
<dbReference type="HOGENOM" id="CLU_073546_2_0_9"/>
<evidence type="ECO:0000256" key="7">
    <source>
        <dbReference type="ARBA" id="ARBA00022989"/>
    </source>
</evidence>
<keyword evidence="6 11" id="KW-0812">Transmembrane</keyword>
<gene>
    <name evidence="14" type="ORF">RUMLAC_01643</name>
</gene>
<evidence type="ECO:0000256" key="9">
    <source>
        <dbReference type="ARBA" id="ARBA00023306"/>
    </source>
</evidence>
<keyword evidence="9 10" id="KW-0131">Cell cycle</keyword>
<evidence type="ECO:0000259" key="13">
    <source>
        <dbReference type="Pfam" id="PF18075"/>
    </source>
</evidence>
<dbReference type="PANTHER" id="PTHR47755:SF1">
    <property type="entry name" value="CELL DIVISION PROTEIN FTSX"/>
    <property type="match status" value="1"/>
</dbReference>
<keyword evidence="8 10" id="KW-0472">Membrane</keyword>
<evidence type="ECO:0000256" key="3">
    <source>
        <dbReference type="ARBA" id="ARBA00021907"/>
    </source>
</evidence>
<accession>B5CQ98</accession>
<evidence type="ECO:0000259" key="12">
    <source>
        <dbReference type="Pfam" id="PF02687"/>
    </source>
</evidence>
<comment type="caution">
    <text evidence="14">The sequence shown here is derived from an EMBL/GenBank/DDBJ whole genome shotgun (WGS) entry which is preliminary data.</text>
</comment>
<evidence type="ECO:0000256" key="2">
    <source>
        <dbReference type="ARBA" id="ARBA00007379"/>
    </source>
</evidence>
<reference evidence="14 15" key="2">
    <citation type="submission" date="2008-08" db="EMBL/GenBank/DDBJ databases">
        <authorList>
            <person name="Fulton L."/>
            <person name="Clifton S."/>
            <person name="Fulton B."/>
            <person name="Xu J."/>
            <person name="Minx P."/>
            <person name="Pepin K.H."/>
            <person name="Johnson M."/>
            <person name="Bhonagiri V."/>
            <person name="Nash W.E."/>
            <person name="Mardis E.R."/>
            <person name="Wilson R.K."/>
        </authorList>
    </citation>
    <scope>NUCLEOTIDE SEQUENCE [LARGE SCALE GENOMIC DNA]</scope>
    <source>
        <strain evidence="14 15">ATCC 29176</strain>
    </source>
</reference>
<dbReference type="InterPro" id="IPR040690">
    <property type="entry name" value="FtsX_ECD"/>
</dbReference>
<keyword evidence="7 11" id="KW-1133">Transmembrane helix</keyword>
<protein>
    <recommendedName>
        <fullName evidence="3 10">Cell division protein FtsX</fullName>
    </recommendedName>
</protein>
<reference evidence="14 15" key="1">
    <citation type="submission" date="2008-08" db="EMBL/GenBank/DDBJ databases">
        <title>Draft genome sequence of Ruminococcus lactaris ATCC 29176.</title>
        <authorList>
            <person name="Sudarsanam P."/>
            <person name="Ley R."/>
            <person name="Guruge J."/>
            <person name="Turnbaugh P.J."/>
            <person name="Mahowald M."/>
            <person name="Liep D."/>
            <person name="Gordon J."/>
        </authorList>
    </citation>
    <scope>NUCLEOTIDE SEQUENCE [LARGE SCALE GENOMIC DNA]</scope>
    <source>
        <strain evidence="14 15">ATCC 29176</strain>
    </source>
</reference>
<keyword evidence="4 10" id="KW-1003">Cell membrane</keyword>
<feature type="transmembrane region" description="Helical" evidence="11">
    <location>
        <begin position="297"/>
        <end position="318"/>
    </location>
</feature>
<dbReference type="PANTHER" id="PTHR47755">
    <property type="entry name" value="CELL DIVISION PROTEIN FTSX"/>
    <property type="match status" value="1"/>
</dbReference>
<evidence type="ECO:0000256" key="1">
    <source>
        <dbReference type="ARBA" id="ARBA00004651"/>
    </source>
</evidence>
<evidence type="ECO:0000313" key="14">
    <source>
        <dbReference type="EMBL" id="EDY32545.1"/>
    </source>
</evidence>
<dbReference type="Proteomes" id="UP000003254">
    <property type="component" value="Unassembled WGS sequence"/>
</dbReference>
<dbReference type="Gene3D" id="3.30.70.3040">
    <property type="match status" value="1"/>
</dbReference>
<name>B5CQ98_9FIRM</name>
<dbReference type="GO" id="GO:0051301">
    <property type="term" value="P:cell division"/>
    <property type="evidence" value="ECO:0007669"/>
    <property type="project" value="UniProtKB-KW"/>
</dbReference>
<comment type="similarity">
    <text evidence="2 10">Belongs to the ABC-4 integral membrane protein family. FtsX subfamily.</text>
</comment>
<comment type="subcellular location">
    <subcellularLocation>
        <location evidence="1">Cell membrane</location>
        <topology evidence="1">Multi-pass membrane protein</topology>
    </subcellularLocation>
</comment>
<dbReference type="InterPro" id="IPR058204">
    <property type="entry name" value="FtsX_firmicutes-type"/>
</dbReference>
<evidence type="ECO:0000256" key="8">
    <source>
        <dbReference type="ARBA" id="ARBA00023136"/>
    </source>
</evidence>
<evidence type="ECO:0000313" key="15">
    <source>
        <dbReference type="Proteomes" id="UP000003254"/>
    </source>
</evidence>
<dbReference type="EMBL" id="ABOU02000036">
    <property type="protein sequence ID" value="EDY32545.1"/>
    <property type="molecule type" value="Genomic_DNA"/>
</dbReference>
<feature type="transmembrane region" description="Helical" evidence="11">
    <location>
        <begin position="244"/>
        <end position="268"/>
    </location>
</feature>
<evidence type="ECO:0000256" key="4">
    <source>
        <dbReference type="ARBA" id="ARBA00022475"/>
    </source>
</evidence>
<feature type="domain" description="ABC3 transporter permease C-terminal" evidence="12">
    <location>
        <begin position="200"/>
        <end position="321"/>
    </location>
</feature>
<dbReference type="eggNOG" id="COG2177">
    <property type="taxonomic scope" value="Bacteria"/>
</dbReference>
<proteinExistence type="inferred from homology"/>
<feature type="transmembrane region" description="Helical" evidence="11">
    <location>
        <begin position="33"/>
        <end position="54"/>
    </location>
</feature>
<organism evidence="14 15">
    <name type="scientific">[Ruminococcus] lactaris ATCC 29176</name>
    <dbReference type="NCBI Taxonomy" id="471875"/>
    <lineage>
        <taxon>Bacteria</taxon>
        <taxon>Bacillati</taxon>
        <taxon>Bacillota</taxon>
        <taxon>Clostridia</taxon>
        <taxon>Lachnospirales</taxon>
        <taxon>Lachnospiraceae</taxon>
        <taxon>Mediterraneibacter</taxon>
    </lineage>
</organism>
<dbReference type="InterPro" id="IPR003838">
    <property type="entry name" value="ABC3_permease_C"/>
</dbReference>
<dbReference type="Pfam" id="PF18075">
    <property type="entry name" value="FtsX_ECD"/>
    <property type="match status" value="1"/>
</dbReference>
<keyword evidence="5 10" id="KW-0132">Cell division</keyword>
<feature type="transmembrane region" description="Helical" evidence="11">
    <location>
        <begin position="193"/>
        <end position="223"/>
    </location>
</feature>
<dbReference type="GO" id="GO:0005886">
    <property type="term" value="C:plasma membrane"/>
    <property type="evidence" value="ECO:0007669"/>
    <property type="project" value="UniProtKB-SubCell"/>
</dbReference>
<comment type="function">
    <text evidence="10">Part of the ABC transporter FtsEX involved in asymmetric cellular division facilitating the initiation of sporulation.</text>
</comment>
<keyword evidence="15" id="KW-1185">Reference proteome</keyword>
<dbReference type="NCBIfam" id="NF038347">
    <property type="entry name" value="FtsX_Gpos"/>
    <property type="match status" value="1"/>
</dbReference>
<evidence type="ECO:0000256" key="5">
    <source>
        <dbReference type="ARBA" id="ARBA00022618"/>
    </source>
</evidence>
<dbReference type="PIRSF" id="PIRSF003097">
    <property type="entry name" value="FtsX"/>
    <property type="match status" value="1"/>
</dbReference>
<feature type="domain" description="FtsX extracellular" evidence="13">
    <location>
        <begin position="67"/>
        <end position="177"/>
    </location>
</feature>
<dbReference type="Pfam" id="PF02687">
    <property type="entry name" value="FtsX"/>
    <property type="match status" value="1"/>
</dbReference>
<dbReference type="AlphaFoldDB" id="B5CQ98"/>
<dbReference type="InterPro" id="IPR004513">
    <property type="entry name" value="FtsX"/>
</dbReference>
<evidence type="ECO:0000256" key="6">
    <source>
        <dbReference type="ARBA" id="ARBA00022692"/>
    </source>
</evidence>
<evidence type="ECO:0000256" key="10">
    <source>
        <dbReference type="PIRNR" id="PIRNR003097"/>
    </source>
</evidence>